<dbReference type="GeneID" id="93575604"/>
<dbReference type="EMBL" id="KV878691">
    <property type="protein sequence ID" value="OJJ68105.1"/>
    <property type="molecule type" value="Genomic_DNA"/>
</dbReference>
<accession>A0A1L9U8T8</accession>
<dbReference type="RefSeq" id="XP_067475354.1">
    <property type="nucleotide sequence ID" value="XM_067623116.1"/>
</dbReference>
<dbReference type="OrthoDB" id="76567at2759"/>
<dbReference type="AlphaFoldDB" id="A0A1L9U8T8"/>
<gene>
    <name evidence="1" type="ORF">ASPBRDRAFT_33402</name>
</gene>
<organism evidence="1 2">
    <name type="scientific">Aspergillus brasiliensis (strain CBS 101740 / IMI 381727 / IBT 21946)</name>
    <dbReference type="NCBI Taxonomy" id="767769"/>
    <lineage>
        <taxon>Eukaryota</taxon>
        <taxon>Fungi</taxon>
        <taxon>Dikarya</taxon>
        <taxon>Ascomycota</taxon>
        <taxon>Pezizomycotina</taxon>
        <taxon>Eurotiomycetes</taxon>
        <taxon>Eurotiomycetidae</taxon>
        <taxon>Eurotiales</taxon>
        <taxon>Aspergillaceae</taxon>
        <taxon>Aspergillus</taxon>
        <taxon>Aspergillus subgen. Circumdati</taxon>
    </lineage>
</organism>
<dbReference type="Proteomes" id="UP000184499">
    <property type="component" value="Unassembled WGS sequence"/>
</dbReference>
<evidence type="ECO:0000313" key="1">
    <source>
        <dbReference type="EMBL" id="OJJ68105.1"/>
    </source>
</evidence>
<protein>
    <submittedName>
        <fullName evidence="1">Uncharacterized protein</fullName>
    </submittedName>
</protein>
<evidence type="ECO:0000313" key="2">
    <source>
        <dbReference type="Proteomes" id="UP000184499"/>
    </source>
</evidence>
<name>A0A1L9U8T8_ASPBC</name>
<reference evidence="2" key="1">
    <citation type="journal article" date="2017" name="Genome Biol.">
        <title>Comparative genomics reveals high biological diversity and specific adaptations in the industrially and medically important fungal genus Aspergillus.</title>
        <authorList>
            <person name="de Vries R.P."/>
            <person name="Riley R."/>
            <person name="Wiebenga A."/>
            <person name="Aguilar-Osorio G."/>
            <person name="Amillis S."/>
            <person name="Uchima C.A."/>
            <person name="Anderluh G."/>
            <person name="Asadollahi M."/>
            <person name="Askin M."/>
            <person name="Barry K."/>
            <person name="Battaglia E."/>
            <person name="Bayram O."/>
            <person name="Benocci T."/>
            <person name="Braus-Stromeyer S.A."/>
            <person name="Caldana C."/>
            <person name="Canovas D."/>
            <person name="Cerqueira G.C."/>
            <person name="Chen F."/>
            <person name="Chen W."/>
            <person name="Choi C."/>
            <person name="Clum A."/>
            <person name="Dos Santos R.A."/>
            <person name="Damasio A.R."/>
            <person name="Diallinas G."/>
            <person name="Emri T."/>
            <person name="Fekete E."/>
            <person name="Flipphi M."/>
            <person name="Freyberg S."/>
            <person name="Gallo A."/>
            <person name="Gournas C."/>
            <person name="Habgood R."/>
            <person name="Hainaut M."/>
            <person name="Harispe M.L."/>
            <person name="Henrissat B."/>
            <person name="Hilden K.S."/>
            <person name="Hope R."/>
            <person name="Hossain A."/>
            <person name="Karabika E."/>
            <person name="Karaffa L."/>
            <person name="Karanyi Z."/>
            <person name="Krasevec N."/>
            <person name="Kuo A."/>
            <person name="Kusch H."/>
            <person name="LaButti K."/>
            <person name="Lagendijk E.L."/>
            <person name="Lapidus A."/>
            <person name="Levasseur A."/>
            <person name="Lindquist E."/>
            <person name="Lipzen A."/>
            <person name="Logrieco A.F."/>
            <person name="MacCabe A."/>
            <person name="Maekelae M.R."/>
            <person name="Malavazi I."/>
            <person name="Melin P."/>
            <person name="Meyer V."/>
            <person name="Mielnichuk N."/>
            <person name="Miskei M."/>
            <person name="Molnar A.P."/>
            <person name="Mule G."/>
            <person name="Ngan C.Y."/>
            <person name="Orejas M."/>
            <person name="Orosz E."/>
            <person name="Ouedraogo J.P."/>
            <person name="Overkamp K.M."/>
            <person name="Park H.-S."/>
            <person name="Perrone G."/>
            <person name="Piumi F."/>
            <person name="Punt P.J."/>
            <person name="Ram A.F."/>
            <person name="Ramon A."/>
            <person name="Rauscher S."/>
            <person name="Record E."/>
            <person name="Riano-Pachon D.M."/>
            <person name="Robert V."/>
            <person name="Roehrig J."/>
            <person name="Ruller R."/>
            <person name="Salamov A."/>
            <person name="Salih N.S."/>
            <person name="Samson R.A."/>
            <person name="Sandor E."/>
            <person name="Sanguinetti M."/>
            <person name="Schuetze T."/>
            <person name="Sepcic K."/>
            <person name="Shelest E."/>
            <person name="Sherlock G."/>
            <person name="Sophianopoulou V."/>
            <person name="Squina F.M."/>
            <person name="Sun H."/>
            <person name="Susca A."/>
            <person name="Todd R.B."/>
            <person name="Tsang A."/>
            <person name="Unkles S.E."/>
            <person name="van de Wiele N."/>
            <person name="van Rossen-Uffink D."/>
            <person name="Oliveira J.V."/>
            <person name="Vesth T.C."/>
            <person name="Visser J."/>
            <person name="Yu J.-H."/>
            <person name="Zhou M."/>
            <person name="Andersen M.R."/>
            <person name="Archer D.B."/>
            <person name="Baker S.E."/>
            <person name="Benoit I."/>
            <person name="Brakhage A.A."/>
            <person name="Braus G.H."/>
            <person name="Fischer R."/>
            <person name="Frisvad J.C."/>
            <person name="Goldman G.H."/>
            <person name="Houbraken J."/>
            <person name="Oakley B."/>
            <person name="Pocsi I."/>
            <person name="Scazzocchio C."/>
            <person name="Seiboth B."/>
            <person name="vanKuyk P.A."/>
            <person name="Wortman J."/>
            <person name="Dyer P.S."/>
            <person name="Grigoriev I.V."/>
        </authorList>
    </citation>
    <scope>NUCLEOTIDE SEQUENCE [LARGE SCALE GENOMIC DNA]</scope>
    <source>
        <strain evidence="2">CBS 101740 / IMI 381727 / IBT 21946</strain>
    </source>
</reference>
<dbReference type="VEuPathDB" id="FungiDB:ASPBRDRAFT_33402"/>
<sequence>MSVEHHMAGNEDAALTFTLNSHMVEWRPPSHHYPFMVRPSNINAISMVIRPVDVVAGTMLMAGIVPEKPMTVLSPFKYIGLSEYTTIIRNYLHTEVEVLEFTEVTSQDFSVLSSDSNRPLASARLSYHVPTRVVRVRMPSSRPENVTGLFRQAIDQQLSLMGVDEEVLACSSPTTELGDWVKADYRMT</sequence>
<keyword evidence="2" id="KW-1185">Reference proteome</keyword>
<proteinExistence type="predicted"/>